<evidence type="ECO:0000256" key="5">
    <source>
        <dbReference type="SAM" id="MobiDB-lite"/>
    </source>
</evidence>
<keyword evidence="3" id="KW-0732">Signal</keyword>
<feature type="compositionally biased region" description="Pro residues" evidence="5">
    <location>
        <begin position="163"/>
        <end position="172"/>
    </location>
</feature>
<accession>A0ABV3DTS6</accession>
<keyword evidence="1" id="KW-0134">Cell wall</keyword>
<evidence type="ECO:0000256" key="1">
    <source>
        <dbReference type="ARBA" id="ARBA00022512"/>
    </source>
</evidence>
<feature type="region of interest" description="Disordered" evidence="5">
    <location>
        <begin position="137"/>
        <end position="225"/>
    </location>
</feature>
<comment type="caution">
    <text evidence="8">The sequence shown here is derived from an EMBL/GenBank/DDBJ whole genome shotgun (WGS) entry which is preliminary data.</text>
</comment>
<keyword evidence="2" id="KW-0964">Secreted</keyword>
<feature type="domain" description="Gram-positive cocci surface proteins LPxTG" evidence="7">
    <location>
        <begin position="219"/>
        <end position="259"/>
    </location>
</feature>
<evidence type="ECO:0000313" key="9">
    <source>
        <dbReference type="Proteomes" id="UP001551482"/>
    </source>
</evidence>
<dbReference type="Proteomes" id="UP001551482">
    <property type="component" value="Unassembled WGS sequence"/>
</dbReference>
<keyword evidence="6" id="KW-1133">Transmembrane helix</keyword>
<feature type="compositionally biased region" description="Gly residues" evidence="5">
    <location>
        <begin position="197"/>
        <end position="216"/>
    </location>
</feature>
<dbReference type="Gene3D" id="2.60.40.230">
    <property type="entry name" value="Neocarzinostatin-like"/>
    <property type="match status" value="1"/>
</dbReference>
<dbReference type="NCBIfam" id="TIGR01167">
    <property type="entry name" value="LPXTG_anchor"/>
    <property type="match status" value="1"/>
</dbReference>
<evidence type="ECO:0000256" key="3">
    <source>
        <dbReference type="ARBA" id="ARBA00022729"/>
    </source>
</evidence>
<evidence type="ECO:0000256" key="6">
    <source>
        <dbReference type="SAM" id="Phobius"/>
    </source>
</evidence>
<proteinExistence type="predicted"/>
<dbReference type="SUPFAM" id="SSF49319">
    <property type="entry name" value="Actinoxanthin-like"/>
    <property type="match status" value="1"/>
</dbReference>
<keyword evidence="6" id="KW-0472">Membrane</keyword>
<keyword evidence="9" id="KW-1185">Reference proteome</keyword>
<dbReference type="InterPro" id="IPR019931">
    <property type="entry name" value="LPXTG_anchor"/>
</dbReference>
<dbReference type="EMBL" id="JBEZFP010000158">
    <property type="protein sequence ID" value="MEU8139158.1"/>
    <property type="molecule type" value="Genomic_DNA"/>
</dbReference>
<keyword evidence="6" id="KW-0812">Transmembrane</keyword>
<evidence type="ECO:0000313" key="8">
    <source>
        <dbReference type="EMBL" id="MEU8139158.1"/>
    </source>
</evidence>
<feature type="region of interest" description="Disordered" evidence="5">
    <location>
        <begin position="1"/>
        <end position="30"/>
    </location>
</feature>
<protein>
    <submittedName>
        <fullName evidence="8">LPXTG cell wall anchor domain-containing protein</fullName>
    </submittedName>
</protein>
<reference evidence="8 9" key="1">
    <citation type="submission" date="2024-06" db="EMBL/GenBank/DDBJ databases">
        <title>The Natural Products Discovery Center: Release of the First 8490 Sequenced Strains for Exploring Actinobacteria Biosynthetic Diversity.</title>
        <authorList>
            <person name="Kalkreuter E."/>
            <person name="Kautsar S.A."/>
            <person name="Yang D."/>
            <person name="Bader C.D."/>
            <person name="Teijaro C.N."/>
            <person name="Fluegel L."/>
            <person name="Davis C.M."/>
            <person name="Simpson J.R."/>
            <person name="Lauterbach L."/>
            <person name="Steele A.D."/>
            <person name="Gui C."/>
            <person name="Meng S."/>
            <person name="Li G."/>
            <person name="Viehrig K."/>
            <person name="Ye F."/>
            <person name="Su P."/>
            <person name="Kiefer A.F."/>
            <person name="Nichols A."/>
            <person name="Cepeda A.J."/>
            <person name="Yan W."/>
            <person name="Fan B."/>
            <person name="Jiang Y."/>
            <person name="Adhikari A."/>
            <person name="Zheng C.-J."/>
            <person name="Schuster L."/>
            <person name="Cowan T.M."/>
            <person name="Smanski M.J."/>
            <person name="Chevrette M.G."/>
            <person name="De Carvalho L.P.S."/>
            <person name="Shen B."/>
        </authorList>
    </citation>
    <scope>NUCLEOTIDE SEQUENCE [LARGE SCALE GENOMIC DNA]</scope>
    <source>
        <strain evidence="8 9">NPDC048946</strain>
    </source>
</reference>
<evidence type="ECO:0000256" key="2">
    <source>
        <dbReference type="ARBA" id="ARBA00022525"/>
    </source>
</evidence>
<dbReference type="Pfam" id="PF00746">
    <property type="entry name" value="Gram_pos_anchor"/>
    <property type="match status" value="1"/>
</dbReference>
<keyword evidence="4" id="KW-0572">Peptidoglycan-anchor</keyword>
<feature type="transmembrane region" description="Helical" evidence="6">
    <location>
        <begin position="234"/>
        <end position="255"/>
    </location>
</feature>
<feature type="non-terminal residue" evidence="8">
    <location>
        <position position="1"/>
    </location>
</feature>
<feature type="compositionally biased region" description="Low complexity" evidence="5">
    <location>
        <begin position="173"/>
        <end position="196"/>
    </location>
</feature>
<gene>
    <name evidence="8" type="ORF">AB0C36_37380</name>
</gene>
<name>A0ABV3DTS6_9ACTN</name>
<dbReference type="InterPro" id="IPR027273">
    <property type="entry name" value="Neocarzinostatin-like"/>
</dbReference>
<feature type="compositionally biased region" description="Polar residues" evidence="5">
    <location>
        <begin position="11"/>
        <end position="30"/>
    </location>
</feature>
<organism evidence="8 9">
    <name type="scientific">Streptodolium elevatio</name>
    <dbReference type="NCBI Taxonomy" id="3157996"/>
    <lineage>
        <taxon>Bacteria</taxon>
        <taxon>Bacillati</taxon>
        <taxon>Actinomycetota</taxon>
        <taxon>Actinomycetes</taxon>
        <taxon>Kitasatosporales</taxon>
        <taxon>Streptomycetaceae</taxon>
        <taxon>Streptodolium</taxon>
    </lineage>
</organism>
<evidence type="ECO:0000256" key="4">
    <source>
        <dbReference type="ARBA" id="ARBA00023088"/>
    </source>
</evidence>
<evidence type="ECO:0000259" key="7">
    <source>
        <dbReference type="Pfam" id="PF00746"/>
    </source>
</evidence>
<sequence>AAAPPAAAAESATSKSGGRLTVTKTQGLDPSGETVTVSGTGFGRVRAGGYNGIYVSLCQSQGPGKLATPCVGGVDMEGSSGSSLWIGDKVPPYGAGLAKPFNKGAGAFEYQLTLKAKDEFVDCTKVTCVVQVRADHTGSGDRADDAAVPVTWSTGPGPGTGTTPPPNSPSPTGPTAATGSAGGTASAATGQQAAGGSADGGGTTGGAAGGTSGGTTGATAAEALPKTGGTERTIALAFGATALVAAGTAAVLAGVRRRNAPETPAT</sequence>
<dbReference type="RefSeq" id="WP_358363064.1">
    <property type="nucleotide sequence ID" value="NZ_JBEZFP010000158.1"/>
</dbReference>